<dbReference type="EnsemblBacteria" id="ABM80006">
    <property type="protein sequence ID" value="ABM80006"/>
    <property type="gene ID" value="Hbut_0131"/>
</dbReference>
<dbReference type="Pfam" id="PF16575">
    <property type="entry name" value="CLP1_P"/>
    <property type="match status" value="1"/>
</dbReference>
<dbReference type="eggNOG" id="arCOG04127">
    <property type="taxonomic scope" value="Archaea"/>
</dbReference>
<dbReference type="EMBL" id="CP000493">
    <property type="protein sequence ID" value="ABM80006.1"/>
    <property type="molecule type" value="Genomic_DNA"/>
</dbReference>
<evidence type="ECO:0000256" key="9">
    <source>
        <dbReference type="ARBA" id="ARBA00044673"/>
    </source>
</evidence>
<evidence type="ECO:0000256" key="4">
    <source>
        <dbReference type="ARBA" id="ARBA00022741"/>
    </source>
</evidence>
<dbReference type="InterPro" id="IPR027417">
    <property type="entry name" value="P-loop_NTPase"/>
</dbReference>
<sequence>MGCVELAPGEGLWVSGPARVEVSSGELLASGYTIAAGGEALVRGVRGFTFYATTASRVCVSLGAGASMNRVSEGYDVALSWLKLGEELARSGVHRVLVVGPVESGKSTLTAWLRNILGACVVEADVGQNELGTPAMVSYAPFDGAKLVLEDAGAVGGFFVGHVSAERAAELVVAATARAAMRCGGQRIVVDTDGYVQGRGVVYKAALAETLNVDVVISLDQGLAKALRARGLEVVEAPQPRLRRERSRHDRRVFRQRLYTRLFAEARTLVLRDVDIVNLCNYSVEGDNVIYDCAGKLIVESRRKPQQGFWLRPGWARGLLAGLHTRDGDVLAFVESFNPVEPRLVVKVGRDIEPNAVHGVTLGWVRLGDNYVEQEHLPVDVYPLAVLRSKQVRRR</sequence>
<evidence type="ECO:0000259" key="10">
    <source>
        <dbReference type="Pfam" id="PF16575"/>
    </source>
</evidence>
<dbReference type="GO" id="GO:0006396">
    <property type="term" value="P:RNA processing"/>
    <property type="evidence" value="ECO:0007669"/>
    <property type="project" value="InterPro"/>
</dbReference>
<keyword evidence="6" id="KW-0067">ATP-binding</keyword>
<dbReference type="SUPFAM" id="SSF52540">
    <property type="entry name" value="P-loop containing nucleoside triphosphate hydrolases"/>
    <property type="match status" value="1"/>
</dbReference>
<dbReference type="KEGG" id="hbu:Hbut_0131"/>
<dbReference type="STRING" id="415426.Hbut_0131"/>
<keyword evidence="3" id="KW-0808">Transferase</keyword>
<feature type="domain" description="Clp1 P-loop" evidence="10">
    <location>
        <begin position="100"/>
        <end position="264"/>
    </location>
</feature>
<dbReference type="RefSeq" id="WP_011821323.1">
    <property type="nucleotide sequence ID" value="NC_008818.1"/>
</dbReference>
<dbReference type="GO" id="GO:0051734">
    <property type="term" value="F:ATP-dependent polynucleotide 5'-hydroxyl-kinase activity"/>
    <property type="evidence" value="ECO:0007669"/>
    <property type="project" value="UniProtKB-EC"/>
</dbReference>
<dbReference type="EC" id="2.7.1.78" evidence="2"/>
<evidence type="ECO:0000256" key="6">
    <source>
        <dbReference type="ARBA" id="ARBA00022840"/>
    </source>
</evidence>
<comment type="function">
    <text evidence="7">Polynucleotide kinase that can phosphorylate the 5'-hydroxyl groups of both single-stranded RNA (ssRNA) and single-stranded DNA (ssDNA). Exhibits a strong preference for ssRNA.</text>
</comment>
<evidence type="ECO:0000256" key="7">
    <source>
        <dbReference type="ARBA" id="ARBA00024737"/>
    </source>
</evidence>
<accession>A2BJ45</accession>
<gene>
    <name evidence="11" type="ordered locus">Hbut_0131</name>
</gene>
<dbReference type="PANTHER" id="PTHR12755:SF3">
    <property type="entry name" value="POLYNUCLEOTIDE 5'-HYDROXYL-KINASE NOL9"/>
    <property type="match status" value="1"/>
</dbReference>
<comment type="catalytic activity">
    <reaction evidence="8">
        <text>a 5'-end dephospho-ribonucleoside-RNA + ATP = a 5'-end 5'-phospho-ribonucleoside-RNA + ADP + H(+)</text>
        <dbReference type="Rhea" id="RHEA:54580"/>
        <dbReference type="Rhea" id="RHEA-COMP:13936"/>
        <dbReference type="Rhea" id="RHEA-COMP:15179"/>
        <dbReference type="ChEBI" id="CHEBI:15378"/>
        <dbReference type="ChEBI" id="CHEBI:30616"/>
        <dbReference type="ChEBI" id="CHEBI:138282"/>
        <dbReference type="ChEBI" id="CHEBI:138284"/>
        <dbReference type="ChEBI" id="CHEBI:456216"/>
        <dbReference type="EC" id="2.7.1.78"/>
    </reaction>
</comment>
<evidence type="ECO:0000256" key="1">
    <source>
        <dbReference type="ARBA" id="ARBA00001968"/>
    </source>
</evidence>
<comment type="cofactor">
    <cofactor evidence="1">
        <name>a divalent metal cation</name>
        <dbReference type="ChEBI" id="CHEBI:60240"/>
    </cofactor>
</comment>
<evidence type="ECO:0000313" key="12">
    <source>
        <dbReference type="Proteomes" id="UP000002593"/>
    </source>
</evidence>
<reference evidence="11 12" key="1">
    <citation type="journal article" date="2007" name="Archaea">
        <title>The genome of Hyperthermus butylicus: a sulfur-reducing, peptide fermenting, neutrophilic Crenarchaeote growing up to 108 degrees C.</title>
        <authorList>
            <person name="Brugger K."/>
            <person name="Chen L."/>
            <person name="Stark M."/>
            <person name="Zibat A."/>
            <person name="Redder P."/>
            <person name="Ruepp A."/>
            <person name="Awayez M."/>
            <person name="She Q."/>
            <person name="Garrett R.A."/>
            <person name="Klenk H.P."/>
        </authorList>
    </citation>
    <scope>NUCLEOTIDE SEQUENCE [LARGE SCALE GENOMIC DNA]</scope>
    <source>
        <strain evidence="12">DSM 5456 / JCM 9403 / PLM1-5</strain>
    </source>
</reference>
<keyword evidence="5" id="KW-0418">Kinase</keyword>
<evidence type="ECO:0000256" key="3">
    <source>
        <dbReference type="ARBA" id="ARBA00022679"/>
    </source>
</evidence>
<evidence type="ECO:0000313" key="11">
    <source>
        <dbReference type="EMBL" id="ABM80006.1"/>
    </source>
</evidence>
<keyword evidence="12" id="KW-1185">Reference proteome</keyword>
<proteinExistence type="predicted"/>
<protein>
    <recommendedName>
        <fullName evidence="2">polynucleotide 5'-hydroxyl-kinase</fullName>
        <ecNumber evidence="2">2.7.1.78</ecNumber>
    </recommendedName>
</protein>
<dbReference type="Gene3D" id="3.40.50.300">
    <property type="entry name" value="P-loop containing nucleotide triphosphate hydrolases"/>
    <property type="match status" value="1"/>
</dbReference>
<dbReference type="AlphaFoldDB" id="A2BJ45"/>
<dbReference type="HOGENOM" id="CLU_703254_0_0_2"/>
<dbReference type="GO" id="GO:0005524">
    <property type="term" value="F:ATP binding"/>
    <property type="evidence" value="ECO:0007669"/>
    <property type="project" value="UniProtKB-KW"/>
</dbReference>
<organism evidence="11 12">
    <name type="scientific">Hyperthermus butylicus (strain DSM 5456 / JCM 9403 / PLM1-5)</name>
    <dbReference type="NCBI Taxonomy" id="415426"/>
    <lineage>
        <taxon>Archaea</taxon>
        <taxon>Thermoproteota</taxon>
        <taxon>Thermoprotei</taxon>
        <taxon>Desulfurococcales</taxon>
        <taxon>Pyrodictiaceae</taxon>
        <taxon>Hyperthermus</taxon>
    </lineage>
</organism>
<dbReference type="InterPro" id="IPR032319">
    <property type="entry name" value="CLP1_P"/>
</dbReference>
<dbReference type="GeneID" id="4781992"/>
<keyword evidence="4" id="KW-0547">Nucleotide-binding</keyword>
<dbReference type="OrthoDB" id="359472at2157"/>
<evidence type="ECO:0000256" key="2">
    <source>
        <dbReference type="ARBA" id="ARBA00012157"/>
    </source>
</evidence>
<dbReference type="PANTHER" id="PTHR12755">
    <property type="entry name" value="CLEAVAGE/POLYADENYLATION FACTOR IA SUBUNIT CLP1P"/>
    <property type="match status" value="1"/>
</dbReference>
<evidence type="ECO:0000256" key="8">
    <source>
        <dbReference type="ARBA" id="ARBA00044641"/>
    </source>
</evidence>
<evidence type="ECO:0000256" key="5">
    <source>
        <dbReference type="ARBA" id="ARBA00022777"/>
    </source>
</evidence>
<dbReference type="InterPro" id="IPR045116">
    <property type="entry name" value="Clp1/Grc3"/>
</dbReference>
<comment type="catalytic activity">
    <reaction evidence="9">
        <text>a 5'-end dephospho-2'-deoxyribonucleoside-DNA + ATP = a 5'-end 5'-phospho-2'-deoxyribonucleoside-DNA + ADP + H(+)</text>
        <dbReference type="Rhea" id="RHEA:15669"/>
        <dbReference type="Rhea" id="RHEA-COMP:13180"/>
        <dbReference type="Rhea" id="RHEA-COMP:13184"/>
        <dbReference type="ChEBI" id="CHEBI:15378"/>
        <dbReference type="ChEBI" id="CHEBI:30616"/>
        <dbReference type="ChEBI" id="CHEBI:136412"/>
        <dbReference type="ChEBI" id="CHEBI:136416"/>
        <dbReference type="ChEBI" id="CHEBI:456216"/>
        <dbReference type="EC" id="2.7.1.78"/>
    </reaction>
</comment>
<name>A2BJ45_HYPBU</name>
<dbReference type="Proteomes" id="UP000002593">
    <property type="component" value="Chromosome"/>
</dbReference>